<dbReference type="InterPro" id="IPR041236">
    <property type="entry name" value="PriA_C"/>
</dbReference>
<dbReference type="GO" id="GO:0003677">
    <property type="term" value="F:DNA binding"/>
    <property type="evidence" value="ECO:0007669"/>
    <property type="project" value="UniProtKB-UniRule"/>
</dbReference>
<dbReference type="InterPro" id="IPR001650">
    <property type="entry name" value="Helicase_C-like"/>
</dbReference>
<keyword evidence="2 12" id="KW-0235">DNA replication</keyword>
<keyword evidence="10 12" id="KW-0413">Isomerase</keyword>
<feature type="binding site" evidence="12">
    <location>
        <position position="590"/>
    </location>
    <ligand>
        <name>Zn(2+)</name>
        <dbReference type="ChEBI" id="CHEBI:29105"/>
        <label>1</label>
    </ligand>
</feature>
<keyword evidence="5 12" id="KW-0378">Hydrolase</keyword>
<dbReference type="GO" id="GO:1990077">
    <property type="term" value="C:primosome complex"/>
    <property type="evidence" value="ECO:0007669"/>
    <property type="project" value="UniProtKB-UniRule"/>
</dbReference>
<organism evidence="14 15">
    <name type="scientific">Desulforhopalus singaporensis</name>
    <dbReference type="NCBI Taxonomy" id="91360"/>
    <lineage>
        <taxon>Bacteria</taxon>
        <taxon>Pseudomonadati</taxon>
        <taxon>Thermodesulfobacteriota</taxon>
        <taxon>Desulfobulbia</taxon>
        <taxon>Desulfobulbales</taxon>
        <taxon>Desulfocapsaceae</taxon>
        <taxon>Desulforhopalus</taxon>
    </lineage>
</organism>
<feature type="binding site" evidence="12">
    <location>
        <position position="553"/>
    </location>
    <ligand>
        <name>Zn(2+)</name>
        <dbReference type="ChEBI" id="CHEBI:29105"/>
        <label>1</label>
    </ligand>
</feature>
<reference evidence="14 15" key="1">
    <citation type="submission" date="2016-10" db="EMBL/GenBank/DDBJ databases">
        <authorList>
            <person name="de Groot N.N."/>
        </authorList>
    </citation>
    <scope>NUCLEOTIDE SEQUENCE [LARGE SCALE GENOMIC DNA]</scope>
    <source>
        <strain evidence="14 15">DSM 12130</strain>
    </source>
</reference>
<keyword evidence="7 12" id="KW-0862">Zinc</keyword>
<evidence type="ECO:0000256" key="6">
    <source>
        <dbReference type="ARBA" id="ARBA00022806"/>
    </source>
</evidence>
<dbReference type="GO" id="GO:0043138">
    <property type="term" value="F:3'-5' DNA helicase activity"/>
    <property type="evidence" value="ECO:0007669"/>
    <property type="project" value="UniProtKB-EC"/>
</dbReference>
<keyword evidence="9 12" id="KW-0238">DNA-binding</keyword>
<evidence type="ECO:0000256" key="4">
    <source>
        <dbReference type="ARBA" id="ARBA00022741"/>
    </source>
</evidence>
<dbReference type="InterPro" id="IPR011545">
    <property type="entry name" value="DEAD/DEAH_box_helicase_dom"/>
</dbReference>
<feature type="domain" description="Helicase ATP-binding" evidence="13">
    <location>
        <begin position="322"/>
        <end position="488"/>
    </location>
</feature>
<comment type="catalytic activity">
    <reaction evidence="11 12">
        <text>ATP + H2O = ADP + phosphate + H(+)</text>
        <dbReference type="Rhea" id="RHEA:13065"/>
        <dbReference type="ChEBI" id="CHEBI:15377"/>
        <dbReference type="ChEBI" id="CHEBI:15378"/>
        <dbReference type="ChEBI" id="CHEBI:30616"/>
        <dbReference type="ChEBI" id="CHEBI:43474"/>
        <dbReference type="ChEBI" id="CHEBI:456216"/>
        <dbReference type="EC" id="5.6.2.4"/>
    </reaction>
</comment>
<feature type="binding site" evidence="12">
    <location>
        <position position="593"/>
    </location>
    <ligand>
        <name>Zn(2+)</name>
        <dbReference type="ChEBI" id="CHEBI:29105"/>
        <label>1</label>
    </ligand>
</feature>
<dbReference type="GO" id="GO:0005524">
    <property type="term" value="F:ATP binding"/>
    <property type="evidence" value="ECO:0007669"/>
    <property type="project" value="UniProtKB-UniRule"/>
</dbReference>
<dbReference type="PANTHER" id="PTHR30580">
    <property type="entry name" value="PRIMOSOMAL PROTEIN N"/>
    <property type="match status" value="1"/>
</dbReference>
<dbReference type="InterPro" id="IPR005259">
    <property type="entry name" value="PriA"/>
</dbReference>
<dbReference type="EMBL" id="FNJI01000009">
    <property type="protein sequence ID" value="SDP03405.1"/>
    <property type="molecule type" value="Genomic_DNA"/>
</dbReference>
<evidence type="ECO:0000256" key="12">
    <source>
        <dbReference type="HAMAP-Rule" id="MF_00983"/>
    </source>
</evidence>
<dbReference type="CDD" id="cd18804">
    <property type="entry name" value="SF2_C_priA"/>
    <property type="match status" value="1"/>
</dbReference>
<dbReference type="GO" id="GO:0006310">
    <property type="term" value="P:DNA recombination"/>
    <property type="evidence" value="ECO:0007669"/>
    <property type="project" value="InterPro"/>
</dbReference>
<dbReference type="AlphaFoldDB" id="A0A1H0PFE7"/>
<comment type="function">
    <text evidence="12">Initiates the restart of stalled replication forks, which reloads the replicative helicase on sites other than the origin of replication. Recognizes and binds to abandoned replication forks and remodels them to uncover a helicase loading site. Promotes assembly of the primosome at these replication forks.</text>
</comment>
<dbReference type="RefSeq" id="WP_092221663.1">
    <property type="nucleotide sequence ID" value="NZ_FNJI01000009.1"/>
</dbReference>
<dbReference type="HAMAP" id="MF_00983">
    <property type="entry name" value="PriA"/>
    <property type="match status" value="1"/>
</dbReference>
<evidence type="ECO:0000313" key="14">
    <source>
        <dbReference type="EMBL" id="SDP03405.1"/>
    </source>
</evidence>
<keyword evidence="8 12" id="KW-0067">ATP-binding</keyword>
<dbReference type="Pfam" id="PF17764">
    <property type="entry name" value="PriA_3primeBD"/>
    <property type="match status" value="1"/>
</dbReference>
<dbReference type="OrthoDB" id="9759544at2"/>
<evidence type="ECO:0000256" key="7">
    <source>
        <dbReference type="ARBA" id="ARBA00022833"/>
    </source>
</evidence>
<sequence>MTYLEVALAVPLDTVLTYSCPDDLAVVPVAGEVFSLVGRRVLVPLGGRQVTGYVVDDMVETEGELPFRIKPINRFLDDRAVFDESMVRFFRWAADYYQYPLGLVIKAALPGGMTQQSVTRIVLKASSVEFLERFGDKVPPWADQLVAKKTLSARESRKILTTSRWKKTIAELADSGVVEIANSVAKDRVSAKKEKCYELAPLGTNVLDRFENFAVCAEQIALCIKTTELTCGMVLKKSEAKTLLVIGGLANEKQTLRISHKEVLDLYPNARTRIVELIDKQLIYESQHRIYRSPLGEQLRYYPRPEELTSQQEAVVTEIAAAIGTTKFAPFLLHGVTGSGKTEVYLRSAERTLELGRDVIVLVPEIALATQLEAHFVSRFGDNVALLHSGMSSAEKYDQFFMALNGRAKIVIGARSAIFAPLTKPGLIIVDEEHDSSYKQDDGFCYHARDLAVLRAKHSDCTVILGSATPSVTSYYNTRIGKYRLLEMSKRVGSSSLPRTALLNLNSKNRIRKKTIISQELLQMMQDTMADEKQVILLLNRRGFATALVCRDCGTPVSCNHCNISLTYHKQRESMMCHYCGFTQSASLVCGQCRSMDLQPVGFGTERVENELAELLPDARIKRIDSDIAADRKKFITILSQMHNGDIDILIGTQMIAKGHHFPKVTLVGVLWADGGMSMPDYKAAERTFQLITQVTGRAGREEAPGRVLIQTMRPDHYAIEYAKSHDYEKFYNHEIELRKNPFFPPFVRLVLLRIQGRVESSVRTTCLDVARFCRKFAADSKNRMEILGPAPAPLDRVRDNFRWQILLKSPSPHHLHQLCQRLRESSRQLVNSQCNLVIDVDPESMM</sequence>
<feature type="binding site" evidence="12">
    <location>
        <position position="577"/>
    </location>
    <ligand>
        <name>Zn(2+)</name>
        <dbReference type="ChEBI" id="CHEBI:29105"/>
        <label>2</label>
    </ligand>
</feature>
<dbReference type="FunFam" id="3.40.50.300:FF:000489">
    <property type="entry name" value="Primosome assembly protein PriA"/>
    <property type="match status" value="1"/>
</dbReference>
<name>A0A1H0PFE7_9BACT</name>
<comment type="catalytic activity">
    <reaction evidence="12">
        <text>Couples ATP hydrolysis with the unwinding of duplex DNA by translocating in the 3'-5' direction.</text>
        <dbReference type="EC" id="5.6.2.4"/>
    </reaction>
</comment>
<dbReference type="Pfam" id="PF00270">
    <property type="entry name" value="DEAD"/>
    <property type="match status" value="1"/>
</dbReference>
<keyword evidence="15" id="KW-1185">Reference proteome</keyword>
<keyword evidence="3 12" id="KW-0479">Metal-binding</keyword>
<dbReference type="PANTHER" id="PTHR30580:SF0">
    <property type="entry name" value="PRIMOSOMAL PROTEIN N"/>
    <property type="match status" value="1"/>
</dbReference>
<keyword evidence="6 12" id="KW-0347">Helicase</keyword>
<feature type="binding site" evidence="12">
    <location>
        <position position="580"/>
    </location>
    <ligand>
        <name>Zn(2+)</name>
        <dbReference type="ChEBI" id="CHEBI:29105"/>
        <label>2</label>
    </ligand>
</feature>
<dbReference type="NCBIfam" id="TIGR00595">
    <property type="entry name" value="priA"/>
    <property type="match status" value="1"/>
</dbReference>
<dbReference type="GO" id="GO:0006269">
    <property type="term" value="P:DNA replication, synthesis of primer"/>
    <property type="evidence" value="ECO:0007669"/>
    <property type="project" value="UniProtKB-KW"/>
</dbReference>
<evidence type="ECO:0000256" key="2">
    <source>
        <dbReference type="ARBA" id="ARBA00022705"/>
    </source>
</evidence>
<comment type="subunit">
    <text evidence="12">Component of the replication restart primosome.</text>
</comment>
<evidence type="ECO:0000256" key="11">
    <source>
        <dbReference type="ARBA" id="ARBA00048988"/>
    </source>
</evidence>
<dbReference type="Proteomes" id="UP000199073">
    <property type="component" value="Unassembled WGS sequence"/>
</dbReference>
<evidence type="ECO:0000256" key="9">
    <source>
        <dbReference type="ARBA" id="ARBA00023125"/>
    </source>
</evidence>
<dbReference type="Gene3D" id="3.40.50.300">
    <property type="entry name" value="P-loop containing nucleotide triphosphate hydrolases"/>
    <property type="match status" value="2"/>
</dbReference>
<dbReference type="InterPro" id="IPR040498">
    <property type="entry name" value="PriA_CRR"/>
</dbReference>
<dbReference type="SMART" id="SM00487">
    <property type="entry name" value="DEXDc"/>
    <property type="match status" value="1"/>
</dbReference>
<dbReference type="GO" id="GO:0008270">
    <property type="term" value="F:zinc ion binding"/>
    <property type="evidence" value="ECO:0007669"/>
    <property type="project" value="UniProtKB-UniRule"/>
</dbReference>
<feature type="binding site" evidence="12">
    <location>
        <position position="562"/>
    </location>
    <ligand>
        <name>Zn(2+)</name>
        <dbReference type="ChEBI" id="CHEBI:29105"/>
        <label>2</label>
    </ligand>
</feature>
<protein>
    <recommendedName>
        <fullName evidence="12">Replication restart protein PriA</fullName>
    </recommendedName>
    <alternativeName>
        <fullName evidence="12">ATP-dependent DNA helicase PriA</fullName>
        <ecNumber evidence="12">5.6.2.4</ecNumber>
    </alternativeName>
    <alternativeName>
        <fullName evidence="12">DNA 3'-5' helicase PriA</fullName>
    </alternativeName>
</protein>
<feature type="binding site" evidence="12">
    <location>
        <position position="550"/>
    </location>
    <ligand>
        <name>Zn(2+)</name>
        <dbReference type="ChEBI" id="CHEBI:29105"/>
        <label>1</label>
    </ligand>
</feature>
<dbReference type="InterPro" id="IPR041222">
    <property type="entry name" value="PriA_3primeBD"/>
</dbReference>
<evidence type="ECO:0000256" key="10">
    <source>
        <dbReference type="ARBA" id="ARBA00023235"/>
    </source>
</evidence>
<comment type="cofactor">
    <cofactor evidence="12">
        <name>Zn(2+)</name>
        <dbReference type="ChEBI" id="CHEBI:29105"/>
    </cofactor>
    <text evidence="12">Binds 2 zinc ions per subunit.</text>
</comment>
<evidence type="ECO:0000259" key="13">
    <source>
        <dbReference type="PROSITE" id="PS51192"/>
    </source>
</evidence>
<feature type="binding site" evidence="12">
    <location>
        <position position="559"/>
    </location>
    <ligand>
        <name>Zn(2+)</name>
        <dbReference type="ChEBI" id="CHEBI:29105"/>
        <label>2</label>
    </ligand>
</feature>
<dbReference type="STRING" id="91360.SAMN05660330_01638"/>
<dbReference type="GO" id="GO:0006270">
    <property type="term" value="P:DNA replication initiation"/>
    <property type="evidence" value="ECO:0007669"/>
    <property type="project" value="TreeGrafter"/>
</dbReference>
<keyword evidence="1 12" id="KW-0639">Primosome</keyword>
<dbReference type="GO" id="GO:0016887">
    <property type="term" value="F:ATP hydrolysis activity"/>
    <property type="evidence" value="ECO:0007669"/>
    <property type="project" value="RHEA"/>
</dbReference>
<evidence type="ECO:0000256" key="1">
    <source>
        <dbReference type="ARBA" id="ARBA00022515"/>
    </source>
</evidence>
<dbReference type="Pfam" id="PF18074">
    <property type="entry name" value="PriA_C"/>
    <property type="match status" value="1"/>
</dbReference>
<evidence type="ECO:0000313" key="15">
    <source>
        <dbReference type="Proteomes" id="UP000199073"/>
    </source>
</evidence>
<dbReference type="GO" id="GO:0006302">
    <property type="term" value="P:double-strand break repair"/>
    <property type="evidence" value="ECO:0007669"/>
    <property type="project" value="InterPro"/>
</dbReference>
<dbReference type="CDD" id="cd17929">
    <property type="entry name" value="DEXHc_priA"/>
    <property type="match status" value="1"/>
</dbReference>
<evidence type="ECO:0000256" key="8">
    <source>
        <dbReference type="ARBA" id="ARBA00022840"/>
    </source>
</evidence>
<comment type="similarity">
    <text evidence="12">Belongs to the helicase family. PriA subfamily.</text>
</comment>
<dbReference type="EC" id="5.6.2.4" evidence="12"/>
<keyword evidence="4 12" id="KW-0547">Nucleotide-binding</keyword>
<dbReference type="Gene3D" id="3.40.1440.60">
    <property type="entry name" value="PriA, 3(prime) DNA-binding domain"/>
    <property type="match status" value="1"/>
</dbReference>
<dbReference type="InterPro" id="IPR027417">
    <property type="entry name" value="P-loop_NTPase"/>
</dbReference>
<dbReference type="PROSITE" id="PS51192">
    <property type="entry name" value="HELICASE_ATP_BIND_1"/>
    <property type="match status" value="1"/>
</dbReference>
<gene>
    <name evidence="12" type="primary">priA</name>
    <name evidence="14" type="ORF">SAMN05660330_01638</name>
</gene>
<dbReference type="InterPro" id="IPR014001">
    <property type="entry name" value="Helicase_ATP-bd"/>
</dbReference>
<dbReference type="SUPFAM" id="SSF52540">
    <property type="entry name" value="P-loop containing nucleoside triphosphate hydrolases"/>
    <property type="match status" value="2"/>
</dbReference>
<dbReference type="Pfam" id="PF18319">
    <property type="entry name" value="Zn_ribbon_PriA"/>
    <property type="match status" value="1"/>
</dbReference>
<accession>A0A1H0PFE7</accession>
<evidence type="ECO:0000256" key="3">
    <source>
        <dbReference type="ARBA" id="ARBA00022723"/>
    </source>
</evidence>
<dbReference type="SMART" id="SM00490">
    <property type="entry name" value="HELICc"/>
    <property type="match status" value="1"/>
</dbReference>
<evidence type="ECO:0000256" key="5">
    <source>
        <dbReference type="ARBA" id="ARBA00022801"/>
    </source>
</evidence>
<dbReference type="InterPro" id="IPR042115">
    <property type="entry name" value="PriA_3primeBD_sf"/>
</dbReference>
<proteinExistence type="inferred from homology"/>